<organism evidence="1 2">
    <name type="scientific">Ixodes persulcatus</name>
    <name type="common">Taiga tick</name>
    <dbReference type="NCBI Taxonomy" id="34615"/>
    <lineage>
        <taxon>Eukaryota</taxon>
        <taxon>Metazoa</taxon>
        <taxon>Ecdysozoa</taxon>
        <taxon>Arthropoda</taxon>
        <taxon>Chelicerata</taxon>
        <taxon>Arachnida</taxon>
        <taxon>Acari</taxon>
        <taxon>Parasitiformes</taxon>
        <taxon>Ixodida</taxon>
        <taxon>Ixodoidea</taxon>
        <taxon>Ixodidae</taxon>
        <taxon>Ixodinae</taxon>
        <taxon>Ixodes</taxon>
    </lineage>
</organism>
<keyword evidence="2" id="KW-1185">Reference proteome</keyword>
<comment type="caution">
    <text evidence="1">The sequence shown here is derived from an EMBL/GenBank/DDBJ whole genome shotgun (WGS) entry which is preliminary data.</text>
</comment>
<proteinExistence type="predicted"/>
<accession>A0AC60PXI1</accession>
<protein>
    <submittedName>
        <fullName evidence="1">Uncharacterized protein</fullName>
    </submittedName>
</protein>
<evidence type="ECO:0000313" key="2">
    <source>
        <dbReference type="Proteomes" id="UP000805193"/>
    </source>
</evidence>
<evidence type="ECO:0000313" key="1">
    <source>
        <dbReference type="EMBL" id="KAG0426019.1"/>
    </source>
</evidence>
<dbReference type="Proteomes" id="UP000805193">
    <property type="component" value="Unassembled WGS sequence"/>
</dbReference>
<sequence>MLCAQLFAVLLFCVSANNIGEEKIVKIKQGKLKGRLESVSGKSIQAYFGIPFAEPPVHHLRFRAPVPAKPWTGTYDATEKKYSCPQQPSFFEIATSLSEDCLYLNVWTPSTTRPNKTVIVWIHGGGFAFGSSYQSWYNGSLLAAMHDVVVVTTNYRLGLFGFLDAGIPDAPGNVGLLDQSLALRWVRENIDAFGGNPTRVTIFGESAGAYSVHAHIISPLSRGLFHRAFLMSGTYDSPGLLDTVIESAVRGSEVAARLNCTGLCRDLTSHQDLFLNCLRAQTTEALLEATKNVTDPKLYSFLPTYPNEFFPFRPTLSQRRGQFADVDVMVSVTRSEGNVIVLSQPDKRFWDEDLNSIPVEALKPALRKIAATWMKDKHMDLVEHYATQAAQDDKRALRQMYAEFVGDFYFVCPVRYFAHSHSEKGNSVYSFVFGHSSAKSKLPKWSGVPHVGDVPYYFGVPLWDHDNYSDEDRNFSREVMRAFVSFAKHGNSLTLISPVKMRGSSEVLLDVSWSLPKARSRVARCEASQAHLSVRAPPVDVIGLAAVITQRSSIGRAPDIGLPRRRLFSADELGLPFPTSESLRLCSVSVDASGPGFTGVEATKVLLLYTDAAAYMHKAAHLLKAFYPQMLHVTCLAHALHRVCEELRKHFTGVNELIGSAKAVFLKAPSRVRVFKKMLPDVPLPPEPVVTRWGTWLEAVEYYHCYFSDIKAVINGLPIDESVAVTKAQAVLSVNSLPGDLAYLCANFTFLADSIKKLESAGETLVTNVALILHAQERIATVPEGPVAEKARAKLQSVLDKNKGFSVLKEASEVLDGAVRCRSFTGTFA</sequence>
<name>A0AC60PXI1_IXOPE</name>
<dbReference type="EMBL" id="JABSTQ010009776">
    <property type="protein sequence ID" value="KAG0426019.1"/>
    <property type="molecule type" value="Genomic_DNA"/>
</dbReference>
<reference evidence="1 2" key="1">
    <citation type="journal article" date="2020" name="Cell">
        <title>Large-Scale Comparative Analyses of Tick Genomes Elucidate Their Genetic Diversity and Vector Capacities.</title>
        <authorList>
            <consortium name="Tick Genome and Microbiome Consortium (TIGMIC)"/>
            <person name="Jia N."/>
            <person name="Wang J."/>
            <person name="Shi W."/>
            <person name="Du L."/>
            <person name="Sun Y."/>
            <person name="Zhan W."/>
            <person name="Jiang J.F."/>
            <person name="Wang Q."/>
            <person name="Zhang B."/>
            <person name="Ji P."/>
            <person name="Bell-Sakyi L."/>
            <person name="Cui X.M."/>
            <person name="Yuan T.T."/>
            <person name="Jiang B.G."/>
            <person name="Yang W.F."/>
            <person name="Lam T.T."/>
            <person name="Chang Q.C."/>
            <person name="Ding S.J."/>
            <person name="Wang X.J."/>
            <person name="Zhu J.G."/>
            <person name="Ruan X.D."/>
            <person name="Zhao L."/>
            <person name="Wei J.T."/>
            <person name="Ye R.Z."/>
            <person name="Que T.C."/>
            <person name="Du C.H."/>
            <person name="Zhou Y.H."/>
            <person name="Cheng J.X."/>
            <person name="Dai P.F."/>
            <person name="Guo W.B."/>
            <person name="Han X.H."/>
            <person name="Huang E.J."/>
            <person name="Li L.F."/>
            <person name="Wei W."/>
            <person name="Gao Y.C."/>
            <person name="Liu J.Z."/>
            <person name="Shao H.Z."/>
            <person name="Wang X."/>
            <person name="Wang C.C."/>
            <person name="Yang T.C."/>
            <person name="Huo Q.B."/>
            <person name="Li W."/>
            <person name="Chen H.Y."/>
            <person name="Chen S.E."/>
            <person name="Zhou L.G."/>
            <person name="Ni X.B."/>
            <person name="Tian J.H."/>
            <person name="Sheng Y."/>
            <person name="Liu T."/>
            <person name="Pan Y.S."/>
            <person name="Xia L.Y."/>
            <person name="Li J."/>
            <person name="Zhao F."/>
            <person name="Cao W.C."/>
        </authorList>
    </citation>
    <scope>NUCLEOTIDE SEQUENCE [LARGE SCALE GENOMIC DNA]</scope>
    <source>
        <strain evidence="1">Iper-2018</strain>
    </source>
</reference>
<gene>
    <name evidence="1" type="ORF">HPB47_026838</name>
</gene>